<accession>A0A1H6YF70</accession>
<protein>
    <submittedName>
        <fullName evidence="1">Uncharacterized protein</fullName>
    </submittedName>
</protein>
<proteinExistence type="predicted"/>
<dbReference type="EMBL" id="FNZK01000006">
    <property type="protein sequence ID" value="SEJ35840.1"/>
    <property type="molecule type" value="Genomic_DNA"/>
</dbReference>
<organism evidence="1 2">
    <name type="scientific">Propionispira arboris</name>
    <dbReference type="NCBI Taxonomy" id="84035"/>
    <lineage>
        <taxon>Bacteria</taxon>
        <taxon>Bacillati</taxon>
        <taxon>Bacillota</taxon>
        <taxon>Negativicutes</taxon>
        <taxon>Selenomonadales</taxon>
        <taxon>Selenomonadaceae</taxon>
        <taxon>Propionispira</taxon>
    </lineage>
</organism>
<sequence>MMEKLKPCKCGNICIVRVCVYGYYVHCHKCGKETECYMTERQVSESWNRRADNAIK</sequence>
<dbReference type="Proteomes" id="UP000199662">
    <property type="component" value="Unassembled WGS sequence"/>
</dbReference>
<evidence type="ECO:0000313" key="1">
    <source>
        <dbReference type="EMBL" id="SEJ35840.1"/>
    </source>
</evidence>
<gene>
    <name evidence="1" type="ORF">SAMN05660742_10698</name>
</gene>
<keyword evidence="2" id="KW-1185">Reference proteome</keyword>
<evidence type="ECO:0000313" key="2">
    <source>
        <dbReference type="Proteomes" id="UP000199662"/>
    </source>
</evidence>
<dbReference type="AlphaFoldDB" id="A0A1H6YF70"/>
<reference evidence="1 2" key="1">
    <citation type="submission" date="2016-10" db="EMBL/GenBank/DDBJ databases">
        <authorList>
            <person name="de Groot N.N."/>
        </authorList>
    </citation>
    <scope>NUCLEOTIDE SEQUENCE [LARGE SCALE GENOMIC DNA]</scope>
    <source>
        <strain evidence="1 2">DSM 2179</strain>
    </source>
</reference>
<dbReference type="STRING" id="84035.SAMN05660742_10698"/>
<name>A0A1H6YF70_9FIRM</name>